<keyword evidence="2" id="KW-0805">Transcription regulation</keyword>
<dbReference type="Proteomes" id="UP000518878">
    <property type="component" value="Unassembled WGS sequence"/>
</dbReference>
<evidence type="ECO:0000256" key="1">
    <source>
        <dbReference type="ARBA" id="ARBA00022553"/>
    </source>
</evidence>
<keyword evidence="3" id="KW-0238">DNA-binding</keyword>
<dbReference type="SUPFAM" id="SSF46894">
    <property type="entry name" value="C-terminal effector domain of the bipartite response regulators"/>
    <property type="match status" value="1"/>
</dbReference>
<dbReference type="CDD" id="cd06170">
    <property type="entry name" value="LuxR_C_like"/>
    <property type="match status" value="1"/>
</dbReference>
<feature type="domain" description="Response regulatory" evidence="7">
    <location>
        <begin position="4"/>
        <end position="120"/>
    </location>
</feature>
<dbReference type="CDD" id="cd17535">
    <property type="entry name" value="REC_NarL-like"/>
    <property type="match status" value="1"/>
</dbReference>
<dbReference type="AlphaFoldDB" id="A0A7X5QSP0"/>
<feature type="domain" description="HTH luxR-type" evidence="6">
    <location>
        <begin position="146"/>
        <end position="211"/>
    </location>
</feature>
<protein>
    <submittedName>
        <fullName evidence="8">Response regulator transcription factor</fullName>
    </submittedName>
</protein>
<dbReference type="PRINTS" id="PR00038">
    <property type="entry name" value="HTHLUXR"/>
</dbReference>
<evidence type="ECO:0000256" key="4">
    <source>
        <dbReference type="ARBA" id="ARBA00023163"/>
    </source>
</evidence>
<dbReference type="GO" id="GO:0003677">
    <property type="term" value="F:DNA binding"/>
    <property type="evidence" value="ECO:0007669"/>
    <property type="project" value="UniProtKB-KW"/>
</dbReference>
<feature type="modified residue" description="4-aspartylphosphate" evidence="5">
    <location>
        <position position="55"/>
    </location>
</feature>
<organism evidence="8 9">
    <name type="scientific">Luteibacter yeojuensis</name>
    <dbReference type="NCBI Taxonomy" id="345309"/>
    <lineage>
        <taxon>Bacteria</taxon>
        <taxon>Pseudomonadati</taxon>
        <taxon>Pseudomonadota</taxon>
        <taxon>Gammaproteobacteria</taxon>
        <taxon>Lysobacterales</taxon>
        <taxon>Rhodanobacteraceae</taxon>
        <taxon>Luteibacter</taxon>
    </lineage>
</organism>
<dbReference type="PROSITE" id="PS00622">
    <property type="entry name" value="HTH_LUXR_1"/>
    <property type="match status" value="1"/>
</dbReference>
<evidence type="ECO:0000259" key="7">
    <source>
        <dbReference type="PROSITE" id="PS50110"/>
    </source>
</evidence>
<name>A0A7X5QSP0_9GAMM</name>
<evidence type="ECO:0000313" key="9">
    <source>
        <dbReference type="Proteomes" id="UP000518878"/>
    </source>
</evidence>
<dbReference type="InterPro" id="IPR000792">
    <property type="entry name" value="Tscrpt_reg_LuxR_C"/>
</dbReference>
<dbReference type="SUPFAM" id="SSF52172">
    <property type="entry name" value="CheY-like"/>
    <property type="match status" value="1"/>
</dbReference>
<dbReference type="PROSITE" id="PS50110">
    <property type="entry name" value="RESPONSE_REGULATORY"/>
    <property type="match status" value="1"/>
</dbReference>
<dbReference type="SMART" id="SM00421">
    <property type="entry name" value="HTH_LUXR"/>
    <property type="match status" value="1"/>
</dbReference>
<dbReference type="Gene3D" id="3.40.50.2300">
    <property type="match status" value="1"/>
</dbReference>
<dbReference type="Pfam" id="PF00072">
    <property type="entry name" value="Response_reg"/>
    <property type="match status" value="1"/>
</dbReference>
<dbReference type="GO" id="GO:0000160">
    <property type="term" value="P:phosphorelay signal transduction system"/>
    <property type="evidence" value="ECO:0007669"/>
    <property type="project" value="InterPro"/>
</dbReference>
<dbReference type="PANTHER" id="PTHR43214:SF41">
    <property type="entry name" value="NITRATE_NITRITE RESPONSE REGULATOR PROTEIN NARP"/>
    <property type="match status" value="1"/>
</dbReference>
<evidence type="ECO:0000256" key="3">
    <source>
        <dbReference type="ARBA" id="ARBA00023125"/>
    </source>
</evidence>
<dbReference type="InterPro" id="IPR039420">
    <property type="entry name" value="WalR-like"/>
</dbReference>
<dbReference type="InterPro" id="IPR001789">
    <property type="entry name" value="Sig_transdc_resp-reg_receiver"/>
</dbReference>
<dbReference type="InterPro" id="IPR011006">
    <property type="entry name" value="CheY-like_superfamily"/>
</dbReference>
<evidence type="ECO:0000313" key="8">
    <source>
        <dbReference type="EMBL" id="NID14706.1"/>
    </source>
</evidence>
<dbReference type="InterPro" id="IPR058245">
    <property type="entry name" value="NreC/VraR/RcsB-like_REC"/>
</dbReference>
<proteinExistence type="predicted"/>
<dbReference type="Pfam" id="PF00196">
    <property type="entry name" value="GerE"/>
    <property type="match status" value="1"/>
</dbReference>
<dbReference type="RefSeq" id="WP_166698404.1">
    <property type="nucleotide sequence ID" value="NZ_JAAQTL010000001.1"/>
</dbReference>
<dbReference type="GO" id="GO:0006355">
    <property type="term" value="P:regulation of DNA-templated transcription"/>
    <property type="evidence" value="ECO:0007669"/>
    <property type="project" value="InterPro"/>
</dbReference>
<dbReference type="PROSITE" id="PS50043">
    <property type="entry name" value="HTH_LUXR_2"/>
    <property type="match status" value="1"/>
</dbReference>
<dbReference type="InterPro" id="IPR016032">
    <property type="entry name" value="Sig_transdc_resp-reg_C-effctor"/>
</dbReference>
<evidence type="ECO:0000259" key="6">
    <source>
        <dbReference type="PROSITE" id="PS50043"/>
    </source>
</evidence>
<sequence length="216" mass="23626">MKMRVVLGDDHAMMREGLVALLQQEPDIEVVGQASHGLELMRMARSLLPDVVIADVAMPMMGGIEVARRVRIELLSSRVLCLSATALHGQVLEALEAGALGYVLKNNGYGELTRAIRHAYRHQVFLSSELVAPVMNACRAGQSSGSDTAGQPLTWREREVTRLFAEGCSTREVASRLHISAKTVATHRSHVFRKLNIHSVADLTRYAVKEGMTSLG</sequence>
<comment type="caution">
    <text evidence="8">The sequence shown here is derived from an EMBL/GenBank/DDBJ whole genome shotgun (WGS) entry which is preliminary data.</text>
</comment>
<accession>A0A7X5QSP0</accession>
<keyword evidence="4" id="KW-0804">Transcription</keyword>
<keyword evidence="1 5" id="KW-0597">Phosphoprotein</keyword>
<evidence type="ECO:0000256" key="2">
    <source>
        <dbReference type="ARBA" id="ARBA00023015"/>
    </source>
</evidence>
<dbReference type="PANTHER" id="PTHR43214">
    <property type="entry name" value="TWO-COMPONENT RESPONSE REGULATOR"/>
    <property type="match status" value="1"/>
</dbReference>
<reference evidence="8 9" key="1">
    <citation type="journal article" date="2006" name="Int. J. Syst. Evol. Microbiol.">
        <title>Dyella yeojuensis sp. nov., isolated from greenhouse soil in Korea.</title>
        <authorList>
            <person name="Kim B.Y."/>
            <person name="Weon H.Y."/>
            <person name="Lee K.H."/>
            <person name="Seok S.J."/>
            <person name="Kwon S.W."/>
            <person name="Go S.J."/>
            <person name="Stackebrandt E."/>
        </authorList>
    </citation>
    <scope>NUCLEOTIDE SEQUENCE [LARGE SCALE GENOMIC DNA]</scope>
    <source>
        <strain evidence="8 9">DSM 17673</strain>
    </source>
</reference>
<keyword evidence="9" id="KW-1185">Reference proteome</keyword>
<dbReference type="EMBL" id="JAAQTL010000001">
    <property type="protein sequence ID" value="NID14706.1"/>
    <property type="molecule type" value="Genomic_DNA"/>
</dbReference>
<dbReference type="SMART" id="SM00448">
    <property type="entry name" value="REC"/>
    <property type="match status" value="1"/>
</dbReference>
<gene>
    <name evidence="8" type="ORF">HBF32_04410</name>
</gene>
<evidence type="ECO:0000256" key="5">
    <source>
        <dbReference type="PROSITE-ProRule" id="PRU00169"/>
    </source>
</evidence>